<keyword evidence="5" id="KW-1185">Reference proteome</keyword>
<dbReference type="Pfam" id="PF13568">
    <property type="entry name" value="OMP_b-brl_2"/>
    <property type="match status" value="1"/>
</dbReference>
<evidence type="ECO:0000256" key="1">
    <source>
        <dbReference type="SAM" id="SignalP"/>
    </source>
</evidence>
<evidence type="ECO:0000259" key="2">
    <source>
        <dbReference type="Pfam" id="PF13568"/>
    </source>
</evidence>
<comment type="caution">
    <text evidence="4">The sequence shown here is derived from an EMBL/GenBank/DDBJ whole genome shotgun (WGS) entry which is preliminary data.</text>
</comment>
<evidence type="ECO:0000313" key="5">
    <source>
        <dbReference type="Proteomes" id="UP001167831"/>
    </source>
</evidence>
<organism evidence="4 6">
    <name type="scientific">Leyella lascolaii</name>
    <dbReference type="NCBI Taxonomy" id="1776379"/>
    <lineage>
        <taxon>Bacteria</taxon>
        <taxon>Pseudomonadati</taxon>
        <taxon>Bacteroidota</taxon>
        <taxon>Bacteroidia</taxon>
        <taxon>Bacteroidales</taxon>
        <taxon>Prevotellaceae</taxon>
        <taxon>Leyella</taxon>
    </lineage>
</organism>
<sequence length="199" mass="21543">MRKIIIMAVLMLASVATFAQRPVGSLTLQPKIGMNIANLTKADGSDPRIGVVVGAELEYQLTDILSISGGALYSQQGAEGDPLDEDGNKLDGTATVKLDYINIPILANVYVVKNLAVKLGIQPAFNVNSKMAYSNGDISAQGKLDNIKSFDFSIPIGLSYEYKNVVIDGRYNFGLTKISDLERSKNSVFQITLGYKFNI</sequence>
<feature type="chain" id="PRO_5043476758" evidence="1">
    <location>
        <begin position="20"/>
        <end position="199"/>
    </location>
</feature>
<proteinExistence type="predicted"/>
<feature type="signal peptide" evidence="1">
    <location>
        <begin position="1"/>
        <end position="19"/>
    </location>
</feature>
<keyword evidence="1" id="KW-0732">Signal</keyword>
<accession>A0AAW7JYW5</accession>
<reference evidence="4" key="1">
    <citation type="submission" date="2023-06" db="EMBL/GenBank/DDBJ databases">
        <authorList>
            <person name="Zeman M."/>
            <person name="Kubasova T."/>
            <person name="Jahodarova E."/>
            <person name="Nykrynova M."/>
            <person name="Rychlik I."/>
        </authorList>
    </citation>
    <scope>NUCLEOTIDE SEQUENCE</scope>
    <source>
        <strain evidence="4">ET15</strain>
        <strain evidence="3">ET37</strain>
    </source>
</reference>
<gene>
    <name evidence="3" type="ORF">QVN81_10785</name>
    <name evidence="4" type="ORF">QVN84_11925</name>
</gene>
<dbReference type="EMBL" id="JAUEIF010000013">
    <property type="protein sequence ID" value="MDN0026216.1"/>
    <property type="molecule type" value="Genomic_DNA"/>
</dbReference>
<protein>
    <submittedName>
        <fullName evidence="4">Porin family protein</fullName>
    </submittedName>
</protein>
<name>A0AAW7JYW5_9BACT</name>
<feature type="domain" description="Outer membrane protein beta-barrel" evidence="2">
    <location>
        <begin position="18"/>
        <end position="179"/>
    </location>
</feature>
<evidence type="ECO:0000313" key="3">
    <source>
        <dbReference type="EMBL" id="MDN0023499.1"/>
    </source>
</evidence>
<dbReference type="InterPro" id="IPR025665">
    <property type="entry name" value="Beta-barrel_OMP_2"/>
</dbReference>
<dbReference type="AlphaFoldDB" id="A0AAW7JYW5"/>
<dbReference type="Proteomes" id="UP001167831">
    <property type="component" value="Unassembled WGS sequence"/>
</dbReference>
<dbReference type="RefSeq" id="WP_289825954.1">
    <property type="nucleotide sequence ID" value="NZ_JAUEIE010000013.1"/>
</dbReference>
<dbReference type="EMBL" id="JAUEIE010000013">
    <property type="protein sequence ID" value="MDN0023499.1"/>
    <property type="molecule type" value="Genomic_DNA"/>
</dbReference>
<dbReference type="Proteomes" id="UP001168478">
    <property type="component" value="Unassembled WGS sequence"/>
</dbReference>
<evidence type="ECO:0000313" key="4">
    <source>
        <dbReference type="EMBL" id="MDN0026216.1"/>
    </source>
</evidence>
<reference evidence="4" key="2">
    <citation type="submission" date="2023-08" db="EMBL/GenBank/DDBJ databases">
        <title>Identification and characterization of horizontal gene transfer across gut microbiota members of farm animals based on homology search.</title>
        <authorList>
            <person name="Schwarzerova J."/>
            <person name="Nykrynova M."/>
            <person name="Jureckova K."/>
            <person name="Cejkova D."/>
            <person name="Rychlik I."/>
        </authorList>
    </citation>
    <scope>NUCLEOTIDE SEQUENCE</scope>
    <source>
        <strain evidence="4">ET15</strain>
        <strain evidence="3">ET37</strain>
    </source>
</reference>
<evidence type="ECO:0000313" key="6">
    <source>
        <dbReference type="Proteomes" id="UP001168478"/>
    </source>
</evidence>